<dbReference type="InterPro" id="IPR057315">
    <property type="entry name" value="Exo_endo_phos_PGAP2IP_C"/>
</dbReference>
<dbReference type="Proteomes" id="UP001159641">
    <property type="component" value="Unassembled WGS sequence"/>
</dbReference>
<keyword evidence="3" id="KW-1185">Reference proteome</keyword>
<protein>
    <recommendedName>
        <fullName evidence="1">PGAP2IP C-terminal nuclease-like domain-containing protein</fullName>
    </recommendedName>
</protein>
<feature type="domain" description="PGAP2IP C-terminal nuclease-like" evidence="1">
    <location>
        <begin position="258"/>
        <end position="307"/>
    </location>
</feature>
<dbReference type="InterPro" id="IPR051916">
    <property type="entry name" value="GPI-anchor_lipid_remodeler"/>
</dbReference>
<dbReference type="GO" id="GO:0005783">
    <property type="term" value="C:endoplasmic reticulum"/>
    <property type="evidence" value="ECO:0007669"/>
    <property type="project" value="TreeGrafter"/>
</dbReference>
<evidence type="ECO:0000313" key="2">
    <source>
        <dbReference type="EMBL" id="KAJ8795369.1"/>
    </source>
</evidence>
<dbReference type="EMBL" id="JAIQCJ010000577">
    <property type="protein sequence ID" value="KAJ8795369.1"/>
    <property type="molecule type" value="Genomic_DNA"/>
</dbReference>
<dbReference type="AlphaFoldDB" id="A0AB34HVG5"/>
<dbReference type="GO" id="GO:0006506">
    <property type="term" value="P:GPI anchor biosynthetic process"/>
    <property type="evidence" value="ECO:0007669"/>
    <property type="project" value="TreeGrafter"/>
</dbReference>
<proteinExistence type="predicted"/>
<name>A0AB34HVG5_ESCRO</name>
<organism evidence="2 3">
    <name type="scientific">Eschrichtius robustus</name>
    <name type="common">California gray whale</name>
    <name type="synonym">Eschrichtius gibbosus</name>
    <dbReference type="NCBI Taxonomy" id="9764"/>
    <lineage>
        <taxon>Eukaryota</taxon>
        <taxon>Metazoa</taxon>
        <taxon>Chordata</taxon>
        <taxon>Craniata</taxon>
        <taxon>Vertebrata</taxon>
        <taxon>Euteleostomi</taxon>
        <taxon>Mammalia</taxon>
        <taxon>Eutheria</taxon>
        <taxon>Laurasiatheria</taxon>
        <taxon>Artiodactyla</taxon>
        <taxon>Whippomorpha</taxon>
        <taxon>Cetacea</taxon>
        <taxon>Mysticeti</taxon>
        <taxon>Eschrichtiidae</taxon>
        <taxon>Eschrichtius</taxon>
    </lineage>
</organism>
<comment type="caution">
    <text evidence="2">The sequence shown here is derived from an EMBL/GenBank/DDBJ whole genome shotgun (WGS) entry which is preliminary data.</text>
</comment>
<dbReference type="PANTHER" id="PTHR14859">
    <property type="entry name" value="CALCOFLUOR WHITE HYPERSENSITIVE PROTEIN PRECURSOR"/>
    <property type="match status" value="1"/>
</dbReference>
<dbReference type="Pfam" id="PF23226">
    <property type="entry name" value="Exo_endo_phos_PGAP2IP"/>
    <property type="match status" value="1"/>
</dbReference>
<evidence type="ECO:0000313" key="3">
    <source>
        <dbReference type="Proteomes" id="UP001159641"/>
    </source>
</evidence>
<sequence length="332" mass="37428">MQIIEYQCMIARNVQLSLICRQHSLLPGSKCLTSALGSCTPSVFLTGSASRDVVDRKWFAKVWFISCAYRQTNVMSETLQDITAVGQYWIYSGDDGAGGVFAPVLRDCWERCSSAGLGEWIDAFALFMVSWFQFNLVDDRSDLGSGSPLPAHVGSRSLWLCARPLHGVHVASSAWTPYQLRVRPWESHDHCHVLWLLVGVGLLGLGLRHKTYEKKLGRGAPATEVSAAIWPFRFGFDNEGWSNLERSAQLLSQAEYRIMVLSRYRIVKSEHHLLLSPEGEIAPAITLTVNISDKLVDFVVTHFGNHEWVSLDIDSTDQDRWCEYIMYRGLIK</sequence>
<evidence type="ECO:0000259" key="1">
    <source>
        <dbReference type="Pfam" id="PF23226"/>
    </source>
</evidence>
<accession>A0AB34HVG5</accession>
<gene>
    <name evidence="2" type="ORF">J1605_018384</name>
</gene>
<reference evidence="2 3" key="1">
    <citation type="submission" date="2022-11" db="EMBL/GenBank/DDBJ databases">
        <title>Whole genome sequence of Eschrichtius robustus ER-17-0199.</title>
        <authorList>
            <person name="Bruniche-Olsen A."/>
            <person name="Black A.N."/>
            <person name="Fields C.J."/>
            <person name="Walden K."/>
            <person name="Dewoody J.A."/>
        </authorList>
    </citation>
    <scope>NUCLEOTIDE SEQUENCE [LARGE SCALE GENOMIC DNA]</scope>
    <source>
        <strain evidence="2">ER-17-0199</strain>
        <tissue evidence="2">Blubber</tissue>
    </source>
</reference>
<dbReference type="PANTHER" id="PTHR14859:SF1">
    <property type="entry name" value="PGAP2-INTERACTING PROTEIN"/>
    <property type="match status" value="1"/>
</dbReference>
<dbReference type="GO" id="GO:0016020">
    <property type="term" value="C:membrane"/>
    <property type="evidence" value="ECO:0007669"/>
    <property type="project" value="GOC"/>
</dbReference>